<dbReference type="PROSITE" id="PS51898">
    <property type="entry name" value="TYR_RECOMBINASE"/>
    <property type="match status" value="1"/>
</dbReference>
<dbReference type="InterPro" id="IPR013762">
    <property type="entry name" value="Integrase-like_cat_sf"/>
</dbReference>
<evidence type="ECO:0000313" key="8">
    <source>
        <dbReference type="EMBL" id="TGD74152.1"/>
    </source>
</evidence>
<keyword evidence="2" id="KW-0229">DNA integration</keyword>
<dbReference type="PROSITE" id="PS51900">
    <property type="entry name" value="CB"/>
    <property type="match status" value="1"/>
</dbReference>
<dbReference type="GO" id="GO:0015074">
    <property type="term" value="P:DNA integration"/>
    <property type="evidence" value="ECO:0007669"/>
    <property type="project" value="UniProtKB-KW"/>
</dbReference>
<sequence>MPLTATEVKQAKPGAKPRKLADGRGLYLLVQPNGAKYWRYKYRYAGKEKSLALGVYPEVSLKEARRAHQKARDRLTENTDPGEVRKVEKLTRHLASAESFEAIAREWFATRMVEKSVSHRERTLRALEKDLFPALGNRPIAAINAPELLAALRRIESRGAVETAHRAKQTAGQVFRFAVATGRAERDPSGDLKGALKNPKKKHLAAITDPAELGCLLQAMEHFQGTPVVKTALLLSPLLFQRPGEIRSMEWAEINWEEKRWELPAEKMKMRLPHIVPLSTQAAALLRALHPLTGRGRYVFPSARGASRCLSENGVRTALRTLGYSNDTVTPHGFRATARTLLDEVLGYRVDWIEHQLAHAVKDTNGRAYNRTTHLEGRREMMQRWADYLDTLKVAACDGNVVTGRFTKSLSNP</sequence>
<dbReference type="GO" id="GO:0006310">
    <property type="term" value="P:DNA recombination"/>
    <property type="evidence" value="ECO:0007669"/>
    <property type="project" value="UniProtKB-KW"/>
</dbReference>
<dbReference type="InterPro" id="IPR038488">
    <property type="entry name" value="Integrase_DNA-bd_sf"/>
</dbReference>
<dbReference type="InterPro" id="IPR025166">
    <property type="entry name" value="Integrase_DNA_bind_dom"/>
</dbReference>
<dbReference type="EMBL" id="SRLE01000006">
    <property type="protein sequence ID" value="TGD74152.1"/>
    <property type="molecule type" value="Genomic_DNA"/>
</dbReference>
<feature type="domain" description="Tyr recombinase" evidence="6">
    <location>
        <begin position="203"/>
        <end position="387"/>
    </location>
</feature>
<dbReference type="CDD" id="cd00801">
    <property type="entry name" value="INT_P4_C"/>
    <property type="match status" value="1"/>
</dbReference>
<dbReference type="SUPFAM" id="SSF56349">
    <property type="entry name" value="DNA breaking-rejoining enzymes"/>
    <property type="match status" value="1"/>
</dbReference>
<dbReference type="PANTHER" id="PTHR30629:SF2">
    <property type="entry name" value="PROPHAGE INTEGRASE INTS-RELATED"/>
    <property type="match status" value="1"/>
</dbReference>
<evidence type="ECO:0000313" key="9">
    <source>
        <dbReference type="Proteomes" id="UP000298050"/>
    </source>
</evidence>
<evidence type="ECO:0000256" key="5">
    <source>
        <dbReference type="PROSITE-ProRule" id="PRU01248"/>
    </source>
</evidence>
<evidence type="ECO:0000256" key="4">
    <source>
        <dbReference type="ARBA" id="ARBA00023172"/>
    </source>
</evidence>
<evidence type="ECO:0000259" key="6">
    <source>
        <dbReference type="PROSITE" id="PS51898"/>
    </source>
</evidence>
<dbReference type="Pfam" id="PF00589">
    <property type="entry name" value="Phage_integrase"/>
    <property type="match status" value="1"/>
</dbReference>
<dbReference type="InterPro" id="IPR010998">
    <property type="entry name" value="Integrase_recombinase_N"/>
</dbReference>
<dbReference type="Gene3D" id="1.10.150.130">
    <property type="match status" value="1"/>
</dbReference>
<keyword evidence="4" id="KW-0233">DNA recombination</keyword>
<dbReference type="AlphaFoldDB" id="A0A4Z0M3G7"/>
<dbReference type="InterPro" id="IPR053876">
    <property type="entry name" value="Phage_int_M"/>
</dbReference>
<protein>
    <submittedName>
        <fullName evidence="8">DUF4102 domain-containing protein</fullName>
    </submittedName>
</protein>
<evidence type="ECO:0000256" key="1">
    <source>
        <dbReference type="ARBA" id="ARBA00008857"/>
    </source>
</evidence>
<evidence type="ECO:0000256" key="2">
    <source>
        <dbReference type="ARBA" id="ARBA00022908"/>
    </source>
</evidence>
<keyword evidence="3 5" id="KW-0238">DNA-binding</keyword>
<organism evidence="8 9">
    <name type="scientific">Mangrovimicrobium sediminis</name>
    <dbReference type="NCBI Taxonomy" id="2562682"/>
    <lineage>
        <taxon>Bacteria</taxon>
        <taxon>Pseudomonadati</taxon>
        <taxon>Pseudomonadota</taxon>
        <taxon>Gammaproteobacteria</taxon>
        <taxon>Cellvibrionales</taxon>
        <taxon>Halieaceae</taxon>
        <taxon>Mangrovimicrobium</taxon>
    </lineage>
</organism>
<dbReference type="GO" id="GO:0003677">
    <property type="term" value="F:DNA binding"/>
    <property type="evidence" value="ECO:0007669"/>
    <property type="project" value="UniProtKB-UniRule"/>
</dbReference>
<dbReference type="Proteomes" id="UP000298050">
    <property type="component" value="Unassembled WGS sequence"/>
</dbReference>
<proteinExistence type="inferred from homology"/>
<evidence type="ECO:0000259" key="7">
    <source>
        <dbReference type="PROSITE" id="PS51900"/>
    </source>
</evidence>
<dbReference type="Pfam" id="PF22022">
    <property type="entry name" value="Phage_int_M"/>
    <property type="match status" value="1"/>
</dbReference>
<dbReference type="InterPro" id="IPR011010">
    <property type="entry name" value="DNA_brk_join_enz"/>
</dbReference>
<name>A0A4Z0M3G7_9GAMM</name>
<dbReference type="InterPro" id="IPR044068">
    <property type="entry name" value="CB"/>
</dbReference>
<dbReference type="PANTHER" id="PTHR30629">
    <property type="entry name" value="PROPHAGE INTEGRASE"/>
    <property type="match status" value="1"/>
</dbReference>
<evidence type="ECO:0000256" key="3">
    <source>
        <dbReference type="ARBA" id="ARBA00023125"/>
    </source>
</evidence>
<dbReference type="InterPro" id="IPR002104">
    <property type="entry name" value="Integrase_catalytic"/>
</dbReference>
<dbReference type="RefSeq" id="WP_135442786.1">
    <property type="nucleotide sequence ID" value="NZ_SRLE01000006.1"/>
</dbReference>
<comment type="similarity">
    <text evidence="1">Belongs to the 'phage' integrase family.</text>
</comment>
<dbReference type="Gene3D" id="3.30.160.390">
    <property type="entry name" value="Integrase, DNA-binding domain"/>
    <property type="match status" value="1"/>
</dbReference>
<gene>
    <name evidence="8" type="ORF">E4634_08450</name>
</gene>
<keyword evidence="9" id="KW-1185">Reference proteome</keyword>
<dbReference type="InterPro" id="IPR050808">
    <property type="entry name" value="Phage_Integrase"/>
</dbReference>
<dbReference type="OrthoDB" id="9795573at2"/>
<comment type="caution">
    <text evidence="8">The sequence shown here is derived from an EMBL/GenBank/DDBJ whole genome shotgun (WGS) entry which is preliminary data.</text>
</comment>
<accession>A0A4Z0M3G7</accession>
<reference evidence="8 9" key="1">
    <citation type="submission" date="2019-04" db="EMBL/GenBank/DDBJ databases">
        <title>Taxonomy of novel Haliea sp. from mangrove soil of West Coast of India.</title>
        <authorList>
            <person name="Verma A."/>
            <person name="Kumar P."/>
            <person name="Krishnamurthi S."/>
        </authorList>
    </citation>
    <scope>NUCLEOTIDE SEQUENCE [LARGE SCALE GENOMIC DNA]</scope>
    <source>
        <strain evidence="8 9">SAOS-164</strain>
    </source>
</reference>
<dbReference type="Gene3D" id="1.10.443.10">
    <property type="entry name" value="Intergrase catalytic core"/>
    <property type="match status" value="1"/>
</dbReference>
<dbReference type="Pfam" id="PF13356">
    <property type="entry name" value="Arm-DNA-bind_3"/>
    <property type="match status" value="1"/>
</dbReference>
<feature type="domain" description="Core-binding (CB)" evidence="7">
    <location>
        <begin position="98"/>
        <end position="179"/>
    </location>
</feature>